<sequence>MTWQVQTGQSVQRSGKSYEAAPWTLKRLNFVLRTNLRIYHETYIISSLLYVEEYCQEEIKTLLDNGPISLS</sequence>
<protein>
    <submittedName>
        <fullName evidence="1">Uncharacterized protein</fullName>
    </submittedName>
</protein>
<reference evidence="1" key="1">
    <citation type="submission" date="2014-12" db="EMBL/GenBank/DDBJ databases">
        <title>Insight into the proteome of Arion vulgaris.</title>
        <authorList>
            <person name="Aradska J."/>
            <person name="Bulat T."/>
            <person name="Smidak R."/>
            <person name="Sarate P."/>
            <person name="Gangsoo J."/>
            <person name="Sialana F."/>
            <person name="Bilban M."/>
            <person name="Lubec G."/>
        </authorList>
    </citation>
    <scope>NUCLEOTIDE SEQUENCE</scope>
    <source>
        <tissue evidence="1">Skin</tissue>
    </source>
</reference>
<gene>
    <name evidence="1" type="primary">ORF138364</name>
</gene>
<organism evidence="1">
    <name type="scientific">Arion vulgaris</name>
    <dbReference type="NCBI Taxonomy" id="1028688"/>
    <lineage>
        <taxon>Eukaryota</taxon>
        <taxon>Metazoa</taxon>
        <taxon>Spiralia</taxon>
        <taxon>Lophotrochozoa</taxon>
        <taxon>Mollusca</taxon>
        <taxon>Gastropoda</taxon>
        <taxon>Heterobranchia</taxon>
        <taxon>Euthyneura</taxon>
        <taxon>Panpulmonata</taxon>
        <taxon>Eupulmonata</taxon>
        <taxon>Stylommatophora</taxon>
        <taxon>Helicina</taxon>
        <taxon>Arionoidea</taxon>
        <taxon>Arionidae</taxon>
        <taxon>Arion</taxon>
    </lineage>
</organism>
<proteinExistence type="predicted"/>
<accession>A0A0B7ARI7</accession>
<dbReference type="EMBL" id="HACG01036794">
    <property type="protein sequence ID" value="CEK83659.1"/>
    <property type="molecule type" value="Transcribed_RNA"/>
</dbReference>
<evidence type="ECO:0000313" key="1">
    <source>
        <dbReference type="EMBL" id="CEK83659.1"/>
    </source>
</evidence>
<dbReference type="AlphaFoldDB" id="A0A0B7ARI7"/>
<name>A0A0B7ARI7_9EUPU</name>